<dbReference type="EMBL" id="ML987189">
    <property type="protein sequence ID" value="KAF2256518.1"/>
    <property type="molecule type" value="Genomic_DNA"/>
</dbReference>
<protein>
    <submittedName>
        <fullName evidence="1">Uncharacterized protein</fullName>
    </submittedName>
</protein>
<organism evidence="1 2">
    <name type="scientific">Trematosphaeria pertusa</name>
    <dbReference type="NCBI Taxonomy" id="390896"/>
    <lineage>
        <taxon>Eukaryota</taxon>
        <taxon>Fungi</taxon>
        <taxon>Dikarya</taxon>
        <taxon>Ascomycota</taxon>
        <taxon>Pezizomycotina</taxon>
        <taxon>Dothideomycetes</taxon>
        <taxon>Pleosporomycetidae</taxon>
        <taxon>Pleosporales</taxon>
        <taxon>Massarineae</taxon>
        <taxon>Trematosphaeriaceae</taxon>
        <taxon>Trematosphaeria</taxon>
    </lineage>
</organism>
<evidence type="ECO:0000313" key="2">
    <source>
        <dbReference type="Proteomes" id="UP000800094"/>
    </source>
</evidence>
<dbReference type="GeneID" id="54574283"/>
<gene>
    <name evidence="1" type="ORF">BU26DRAFT_23702</name>
</gene>
<sequence>MVSQLVRKKRGVFVLEERCRRCCIAGSDVEQRRSETPLKAFASHIQESKGPWRSSAFPRWRGCKTKHLDSSTVFIAGPNVTQEIFSTKLMAKTLRRPPGSPEELLRYRSRRSGDGVEGVERRWKLKSAASTPAITCIRRPQPSTNPLKRQAAARELRASIMMAFIRNTSLICTLSRSQCYAAVRDPPFDTCSCRARSTRFMAPTS</sequence>
<name>A0A6A6J1T3_9PLEO</name>
<accession>A0A6A6J1T3</accession>
<dbReference type="RefSeq" id="XP_033691522.1">
    <property type="nucleotide sequence ID" value="XM_033820953.1"/>
</dbReference>
<keyword evidence="2" id="KW-1185">Reference proteome</keyword>
<evidence type="ECO:0000313" key="1">
    <source>
        <dbReference type="EMBL" id="KAF2256518.1"/>
    </source>
</evidence>
<dbReference type="Proteomes" id="UP000800094">
    <property type="component" value="Unassembled WGS sequence"/>
</dbReference>
<reference evidence="1" key="1">
    <citation type="journal article" date="2020" name="Stud. Mycol.">
        <title>101 Dothideomycetes genomes: a test case for predicting lifestyles and emergence of pathogens.</title>
        <authorList>
            <person name="Haridas S."/>
            <person name="Albert R."/>
            <person name="Binder M."/>
            <person name="Bloem J."/>
            <person name="Labutti K."/>
            <person name="Salamov A."/>
            <person name="Andreopoulos B."/>
            <person name="Baker S."/>
            <person name="Barry K."/>
            <person name="Bills G."/>
            <person name="Bluhm B."/>
            <person name="Cannon C."/>
            <person name="Castanera R."/>
            <person name="Culley D."/>
            <person name="Daum C."/>
            <person name="Ezra D."/>
            <person name="Gonzalez J."/>
            <person name="Henrissat B."/>
            <person name="Kuo A."/>
            <person name="Liang C."/>
            <person name="Lipzen A."/>
            <person name="Lutzoni F."/>
            <person name="Magnuson J."/>
            <person name="Mondo S."/>
            <person name="Nolan M."/>
            <person name="Ohm R."/>
            <person name="Pangilinan J."/>
            <person name="Park H.-J."/>
            <person name="Ramirez L."/>
            <person name="Alfaro M."/>
            <person name="Sun H."/>
            <person name="Tritt A."/>
            <person name="Yoshinaga Y."/>
            <person name="Zwiers L.-H."/>
            <person name="Turgeon B."/>
            <person name="Goodwin S."/>
            <person name="Spatafora J."/>
            <person name="Crous P."/>
            <person name="Grigoriev I."/>
        </authorList>
    </citation>
    <scope>NUCLEOTIDE SEQUENCE</scope>
    <source>
        <strain evidence="1">CBS 122368</strain>
    </source>
</reference>
<proteinExistence type="predicted"/>
<dbReference type="AlphaFoldDB" id="A0A6A6J1T3"/>